<gene>
    <name evidence="2" type="ORF">EXIGLDRAFT_758079</name>
</gene>
<feature type="region of interest" description="Disordered" evidence="1">
    <location>
        <begin position="105"/>
        <end position="191"/>
    </location>
</feature>
<keyword evidence="3" id="KW-1185">Reference proteome</keyword>
<dbReference type="Proteomes" id="UP000077266">
    <property type="component" value="Unassembled WGS sequence"/>
</dbReference>
<evidence type="ECO:0000313" key="3">
    <source>
        <dbReference type="Proteomes" id="UP000077266"/>
    </source>
</evidence>
<dbReference type="InterPro" id="IPR013083">
    <property type="entry name" value="Znf_RING/FYVE/PHD"/>
</dbReference>
<name>A0A165QKK5_EXIGL</name>
<feature type="compositionally biased region" description="Acidic residues" evidence="1">
    <location>
        <begin position="105"/>
        <end position="129"/>
    </location>
</feature>
<dbReference type="OrthoDB" id="8062037at2759"/>
<accession>A0A165QKK5</accession>
<dbReference type="AlphaFoldDB" id="A0A165QKK5"/>
<organism evidence="2 3">
    <name type="scientific">Exidia glandulosa HHB12029</name>
    <dbReference type="NCBI Taxonomy" id="1314781"/>
    <lineage>
        <taxon>Eukaryota</taxon>
        <taxon>Fungi</taxon>
        <taxon>Dikarya</taxon>
        <taxon>Basidiomycota</taxon>
        <taxon>Agaricomycotina</taxon>
        <taxon>Agaricomycetes</taxon>
        <taxon>Auriculariales</taxon>
        <taxon>Exidiaceae</taxon>
        <taxon>Exidia</taxon>
    </lineage>
</organism>
<dbReference type="STRING" id="1314781.A0A165QKK5"/>
<sequence>MEDLPFPPQPDPRLAFLKSLPVVDLSDVKPDDNCPICLVPFDAICCEPGEQVEIAEDEYIQCAGLTKLPNCTHIFCKKDLVEWINTSHGSCPSCRDVFLEFPREEDIESSDGGEYIPDDDEEMGTDYDYDGFGTDGDVYTEDDLDMSDWGDAAEEDDYSFSSDPASATNDDDDDSDACAEADMSGVLEPQP</sequence>
<protein>
    <submittedName>
        <fullName evidence="2">Uncharacterized protein</fullName>
    </submittedName>
</protein>
<dbReference type="EMBL" id="KV425882">
    <property type="protein sequence ID" value="KZW03754.1"/>
    <property type="molecule type" value="Genomic_DNA"/>
</dbReference>
<proteinExistence type="predicted"/>
<dbReference type="InParanoid" id="A0A165QKK5"/>
<evidence type="ECO:0000256" key="1">
    <source>
        <dbReference type="SAM" id="MobiDB-lite"/>
    </source>
</evidence>
<feature type="compositionally biased region" description="Acidic residues" evidence="1">
    <location>
        <begin position="138"/>
        <end position="158"/>
    </location>
</feature>
<dbReference type="SUPFAM" id="SSF57850">
    <property type="entry name" value="RING/U-box"/>
    <property type="match status" value="1"/>
</dbReference>
<feature type="compositionally biased region" description="Acidic residues" evidence="1">
    <location>
        <begin position="169"/>
        <end position="179"/>
    </location>
</feature>
<dbReference type="Gene3D" id="3.30.40.10">
    <property type="entry name" value="Zinc/RING finger domain, C3HC4 (zinc finger)"/>
    <property type="match status" value="1"/>
</dbReference>
<evidence type="ECO:0000313" key="2">
    <source>
        <dbReference type="EMBL" id="KZW03754.1"/>
    </source>
</evidence>
<reference evidence="2 3" key="1">
    <citation type="journal article" date="2016" name="Mol. Biol. Evol.">
        <title>Comparative Genomics of Early-Diverging Mushroom-Forming Fungi Provides Insights into the Origins of Lignocellulose Decay Capabilities.</title>
        <authorList>
            <person name="Nagy L.G."/>
            <person name="Riley R."/>
            <person name="Tritt A."/>
            <person name="Adam C."/>
            <person name="Daum C."/>
            <person name="Floudas D."/>
            <person name="Sun H."/>
            <person name="Yadav J.S."/>
            <person name="Pangilinan J."/>
            <person name="Larsson K.H."/>
            <person name="Matsuura K."/>
            <person name="Barry K."/>
            <person name="Labutti K."/>
            <person name="Kuo R."/>
            <person name="Ohm R.A."/>
            <person name="Bhattacharya S.S."/>
            <person name="Shirouzu T."/>
            <person name="Yoshinaga Y."/>
            <person name="Martin F.M."/>
            <person name="Grigoriev I.V."/>
            <person name="Hibbett D.S."/>
        </authorList>
    </citation>
    <scope>NUCLEOTIDE SEQUENCE [LARGE SCALE GENOMIC DNA]</scope>
    <source>
        <strain evidence="2 3">HHB12029</strain>
    </source>
</reference>